<comment type="subcellular location">
    <subcellularLocation>
        <location evidence="1">Membrane</location>
        <topology evidence="1">Multi-pass membrane protein</topology>
    </subcellularLocation>
</comment>
<keyword evidence="8" id="KW-0406">Ion transport</keyword>
<evidence type="ECO:0000256" key="1">
    <source>
        <dbReference type="ARBA" id="ARBA00004141"/>
    </source>
</evidence>
<evidence type="ECO:0000256" key="6">
    <source>
        <dbReference type="ARBA" id="ARBA00022958"/>
    </source>
</evidence>
<evidence type="ECO:0000256" key="5">
    <source>
        <dbReference type="ARBA" id="ARBA00022692"/>
    </source>
</evidence>
<dbReference type="FunCoup" id="A0A2V0P4Z5">
    <property type="interactions" value="379"/>
</dbReference>
<dbReference type="InterPro" id="IPR038770">
    <property type="entry name" value="Na+/solute_symporter_sf"/>
</dbReference>
<dbReference type="Proteomes" id="UP000247498">
    <property type="component" value="Unassembled WGS sequence"/>
</dbReference>
<feature type="compositionally biased region" description="Low complexity" evidence="10">
    <location>
        <begin position="38"/>
        <end position="47"/>
    </location>
</feature>
<feature type="domain" description="RCK N-terminal" evidence="12">
    <location>
        <begin position="537"/>
        <end position="664"/>
    </location>
</feature>
<keyword evidence="6" id="KW-0630">Potassium</keyword>
<feature type="compositionally biased region" description="Acidic residues" evidence="10">
    <location>
        <begin position="761"/>
        <end position="772"/>
    </location>
</feature>
<dbReference type="Pfam" id="PF00999">
    <property type="entry name" value="Na_H_Exchanger"/>
    <property type="match status" value="1"/>
</dbReference>
<gene>
    <name evidence="13" type="ORF">Rsub_04502</name>
</gene>
<sequence length="803" mass="80504">MLLGRAAPLAGSRAVSPRGRAAAPTWRRRHARAPAPAPAAAARPNARGGTPLPAVHGLQRRAAAPHGGWQSQQQAGARRRRRGAAPAAAADAASALTPLAFDFLAFLASTVAVVPVCKALKVSPILGFLASGVVLQQLGLINAREDVERLSELGVLFLLFEMGLELSLDRLKALAKFAFGMGSLQILLSGAIFTAFALPAGASLGTALLQAATGAPPALTSVRTADEGLVIAAALSLSSSAFVLQLLAERGDTATRHGGATLGVLLMQDIAVVPLLVLLPLVESSGGVGGATPGSLLRLLGPTALESAAGLGLLLLGGRFVLRKIFETVAASRCSETFVALCLLTVTGASLATSRMGMSGTLGAFVAGVLLSETSFRTQVEADIRPFRGLLLGLFFVSVGSSIDLSVLSAHADLVAVILTGLLAVKAAVNTALGPLFGLTRAESVRVGFMLAQGGEFAFVLLQLAEQLRVLPRDLAQILIIVVALSMALTPGLAAAGAAVAGAIEARWPEGGGSGGGGGEPGGFTGGAHGATELPSDDPVVILGFGSHAAHTLALMLSSPLAAPAAGRGAVPYVAFDLNPQRVAAARRAGFNVVFGDGARAAVLRAAGVRRPAAVVACLGGAARNAAAVRLIAAAFPGVPIFAYCKDFSDAAALKAAGAASVAVAGSEAGLNLGARLLGELAGPSPDEAEALRRAIQEALEARTAALRRELSARRQGGEPLPRYLLSLAPPPQPAEAARGGSNGGGGADAAAAAGGSHDGGEDEDEEWEEGEGGGAAAARAAGRDGGRLRGADSNGRGGQRPE</sequence>
<dbReference type="GO" id="GO:0015297">
    <property type="term" value="F:antiporter activity"/>
    <property type="evidence" value="ECO:0007669"/>
    <property type="project" value="UniProtKB-KW"/>
</dbReference>
<dbReference type="PROSITE" id="PS51201">
    <property type="entry name" value="RCK_N"/>
    <property type="match status" value="1"/>
</dbReference>
<dbReference type="GO" id="GO:0009507">
    <property type="term" value="C:chloroplast"/>
    <property type="evidence" value="ECO:0007669"/>
    <property type="project" value="TreeGrafter"/>
</dbReference>
<dbReference type="Gene3D" id="1.20.1530.20">
    <property type="match status" value="1"/>
</dbReference>
<dbReference type="GO" id="GO:1902600">
    <property type="term" value="P:proton transmembrane transport"/>
    <property type="evidence" value="ECO:0007669"/>
    <property type="project" value="InterPro"/>
</dbReference>
<keyword evidence="5 11" id="KW-0812">Transmembrane</keyword>
<feature type="compositionally biased region" description="Basic and acidic residues" evidence="10">
    <location>
        <begin position="782"/>
        <end position="791"/>
    </location>
</feature>
<keyword evidence="7 11" id="KW-1133">Transmembrane helix</keyword>
<evidence type="ECO:0000256" key="9">
    <source>
        <dbReference type="ARBA" id="ARBA00023136"/>
    </source>
</evidence>
<evidence type="ECO:0000256" key="11">
    <source>
        <dbReference type="SAM" id="Phobius"/>
    </source>
</evidence>
<dbReference type="AlphaFoldDB" id="A0A2V0P4Z5"/>
<keyword evidence="14" id="KW-1185">Reference proteome</keyword>
<evidence type="ECO:0000313" key="13">
    <source>
        <dbReference type="EMBL" id="GBF92155.1"/>
    </source>
</evidence>
<feature type="compositionally biased region" description="Gly residues" evidence="10">
    <location>
        <begin position="511"/>
        <end position="529"/>
    </location>
</feature>
<dbReference type="FunFam" id="1.20.1530.20:FF:000011">
    <property type="entry name" value="K(+) efflux antiporter 3, chloroplastic"/>
    <property type="match status" value="1"/>
</dbReference>
<feature type="transmembrane region" description="Helical" evidence="11">
    <location>
        <begin position="388"/>
        <end position="408"/>
    </location>
</feature>
<keyword evidence="9 11" id="KW-0472">Membrane</keyword>
<evidence type="ECO:0000256" key="4">
    <source>
        <dbReference type="ARBA" id="ARBA00022538"/>
    </source>
</evidence>
<feature type="transmembrane region" description="Helical" evidence="11">
    <location>
        <begin position="477"/>
        <end position="504"/>
    </location>
</feature>
<feature type="transmembrane region" description="Helical" evidence="11">
    <location>
        <begin position="229"/>
        <end position="248"/>
    </location>
</feature>
<keyword evidence="4" id="KW-0633">Potassium transport</keyword>
<feature type="transmembrane region" description="Helical" evidence="11">
    <location>
        <begin position="186"/>
        <end position="209"/>
    </location>
</feature>
<evidence type="ECO:0000256" key="3">
    <source>
        <dbReference type="ARBA" id="ARBA00022449"/>
    </source>
</evidence>
<name>A0A2V0P4Z5_9CHLO</name>
<reference evidence="13 14" key="1">
    <citation type="journal article" date="2018" name="Sci. Rep.">
        <title>Raphidocelis subcapitata (=Pseudokirchneriella subcapitata) provides an insight into genome evolution and environmental adaptations in the Sphaeropleales.</title>
        <authorList>
            <person name="Suzuki S."/>
            <person name="Yamaguchi H."/>
            <person name="Nakajima N."/>
            <person name="Kawachi M."/>
        </authorList>
    </citation>
    <scope>NUCLEOTIDE SEQUENCE [LARGE SCALE GENOMIC DNA]</scope>
    <source>
        <strain evidence="13 14">NIES-35</strain>
    </source>
</reference>
<accession>A0A2V0P4Z5</accession>
<evidence type="ECO:0000256" key="10">
    <source>
        <dbReference type="SAM" id="MobiDB-lite"/>
    </source>
</evidence>
<comment type="caution">
    <text evidence="13">The sequence shown here is derived from an EMBL/GenBank/DDBJ whole genome shotgun (WGS) entry which is preliminary data.</text>
</comment>
<evidence type="ECO:0000259" key="12">
    <source>
        <dbReference type="PROSITE" id="PS51201"/>
    </source>
</evidence>
<feature type="region of interest" description="Disordered" evidence="10">
    <location>
        <begin position="1"/>
        <end position="84"/>
    </location>
</feature>
<keyword evidence="2" id="KW-0813">Transport</keyword>
<keyword evidence="3" id="KW-0050">Antiport</keyword>
<evidence type="ECO:0000256" key="7">
    <source>
        <dbReference type="ARBA" id="ARBA00022989"/>
    </source>
</evidence>
<dbReference type="GO" id="GO:0016020">
    <property type="term" value="C:membrane"/>
    <property type="evidence" value="ECO:0007669"/>
    <property type="project" value="UniProtKB-SubCell"/>
</dbReference>
<dbReference type="EMBL" id="BDRX01000029">
    <property type="protein sequence ID" value="GBF92155.1"/>
    <property type="molecule type" value="Genomic_DNA"/>
</dbReference>
<feature type="transmembrane region" description="Helical" evidence="11">
    <location>
        <begin position="414"/>
        <end position="433"/>
    </location>
</feature>
<dbReference type="InterPro" id="IPR036291">
    <property type="entry name" value="NAD(P)-bd_dom_sf"/>
</dbReference>
<organism evidence="13 14">
    <name type="scientific">Raphidocelis subcapitata</name>
    <dbReference type="NCBI Taxonomy" id="307507"/>
    <lineage>
        <taxon>Eukaryota</taxon>
        <taxon>Viridiplantae</taxon>
        <taxon>Chlorophyta</taxon>
        <taxon>core chlorophytes</taxon>
        <taxon>Chlorophyceae</taxon>
        <taxon>CS clade</taxon>
        <taxon>Sphaeropleales</taxon>
        <taxon>Selenastraceae</taxon>
        <taxon>Raphidocelis</taxon>
    </lineage>
</organism>
<dbReference type="OrthoDB" id="4834at2759"/>
<evidence type="ECO:0000256" key="8">
    <source>
        <dbReference type="ARBA" id="ARBA00023065"/>
    </source>
</evidence>
<dbReference type="GO" id="GO:0006813">
    <property type="term" value="P:potassium ion transport"/>
    <property type="evidence" value="ECO:0007669"/>
    <property type="project" value="UniProtKB-KW"/>
</dbReference>
<dbReference type="PANTHER" id="PTHR46157:SF4">
    <property type="entry name" value="K(+) EFFLUX ANTIPORTER 3, CHLOROPLASTIC"/>
    <property type="match status" value="1"/>
</dbReference>
<evidence type="ECO:0000256" key="2">
    <source>
        <dbReference type="ARBA" id="ARBA00022448"/>
    </source>
</evidence>
<feature type="transmembrane region" description="Helical" evidence="11">
    <location>
        <begin position="260"/>
        <end position="279"/>
    </location>
</feature>
<dbReference type="PANTHER" id="PTHR46157">
    <property type="entry name" value="K(+) EFFLUX ANTIPORTER 3, CHLOROPLASTIC"/>
    <property type="match status" value="1"/>
</dbReference>
<dbReference type="InterPro" id="IPR003148">
    <property type="entry name" value="RCK_N"/>
</dbReference>
<dbReference type="Pfam" id="PF02254">
    <property type="entry name" value="TrkA_N"/>
    <property type="match status" value="1"/>
</dbReference>
<dbReference type="InterPro" id="IPR006153">
    <property type="entry name" value="Cation/H_exchanger_TM"/>
</dbReference>
<feature type="region of interest" description="Disordered" evidence="10">
    <location>
        <begin position="721"/>
        <end position="803"/>
    </location>
</feature>
<dbReference type="InParanoid" id="A0A2V0P4Z5"/>
<evidence type="ECO:0000313" key="14">
    <source>
        <dbReference type="Proteomes" id="UP000247498"/>
    </source>
</evidence>
<protein>
    <submittedName>
        <fullName evidence="13">K(+) efflux antiporter chloroplastic</fullName>
    </submittedName>
</protein>
<dbReference type="SUPFAM" id="SSF51735">
    <property type="entry name" value="NAD(P)-binding Rossmann-fold domains"/>
    <property type="match status" value="1"/>
</dbReference>
<feature type="transmembrane region" description="Helical" evidence="11">
    <location>
        <begin position="299"/>
        <end position="322"/>
    </location>
</feature>
<proteinExistence type="predicted"/>
<feature type="region of interest" description="Disordered" evidence="10">
    <location>
        <begin position="511"/>
        <end position="530"/>
    </location>
</feature>
<dbReference type="Gene3D" id="3.40.50.720">
    <property type="entry name" value="NAD(P)-binding Rossmann-like Domain"/>
    <property type="match status" value="1"/>
</dbReference>